<keyword evidence="1" id="KW-0805">Transcription regulation</keyword>
<dbReference type="Proteomes" id="UP000663720">
    <property type="component" value="Chromosome"/>
</dbReference>
<dbReference type="GO" id="GO:0003700">
    <property type="term" value="F:DNA-binding transcription factor activity"/>
    <property type="evidence" value="ECO:0007669"/>
    <property type="project" value="InterPro"/>
</dbReference>
<keyword evidence="7" id="KW-1185">Reference proteome</keyword>
<evidence type="ECO:0000256" key="4">
    <source>
        <dbReference type="PROSITE-ProRule" id="PRU00335"/>
    </source>
</evidence>
<accession>A0A975B7Z5</accession>
<dbReference type="PRINTS" id="PR00455">
    <property type="entry name" value="HTHTETR"/>
</dbReference>
<dbReference type="Gene3D" id="1.10.357.10">
    <property type="entry name" value="Tetracycline Repressor, domain 2"/>
    <property type="match status" value="1"/>
</dbReference>
<dbReference type="KEGG" id="dli:dnl_27430"/>
<dbReference type="GO" id="GO:0003677">
    <property type="term" value="F:DNA binding"/>
    <property type="evidence" value="ECO:0007669"/>
    <property type="project" value="UniProtKB-UniRule"/>
</dbReference>
<protein>
    <submittedName>
        <fullName evidence="6">Transcriptional regulator, TetR family</fullName>
    </submittedName>
</protein>
<dbReference type="RefSeq" id="WP_207692087.1">
    <property type="nucleotide sequence ID" value="NZ_CP061799.1"/>
</dbReference>
<dbReference type="PANTHER" id="PTHR43479">
    <property type="entry name" value="ACREF/ENVCD OPERON REPRESSOR-RELATED"/>
    <property type="match status" value="1"/>
</dbReference>
<dbReference type="SUPFAM" id="SSF48498">
    <property type="entry name" value="Tetracyclin repressor-like, C-terminal domain"/>
    <property type="match status" value="1"/>
</dbReference>
<name>A0A975B7Z5_9BACT</name>
<sequence>MGIQERKQRERERRRQQIMIAAKRVFSQKGFNKATMEDIAKEAELSPGTLYLYFKNKDELFSSLSIRILQYLNIRLEHVVNDKTNKTAEQKIDALKEAMHDVYKFDPLMLVNMFHLQSSETMKNLSPELIEDITNLSQSSLSTMCKIFEDGIHKGFFIDKPPIILADIVLSMFSGIVLWEESKKIINEEKNFLEQTLDTAFEIFNQGIKKNTKNTDKKGGIKK</sequence>
<dbReference type="PROSITE" id="PS01081">
    <property type="entry name" value="HTH_TETR_1"/>
    <property type="match status" value="1"/>
</dbReference>
<dbReference type="InterPro" id="IPR013571">
    <property type="entry name" value="Tscrpt_reg_QacR_C"/>
</dbReference>
<feature type="DNA-binding region" description="H-T-H motif" evidence="4">
    <location>
        <begin position="35"/>
        <end position="54"/>
    </location>
</feature>
<dbReference type="PROSITE" id="PS50977">
    <property type="entry name" value="HTH_TETR_2"/>
    <property type="match status" value="1"/>
</dbReference>
<evidence type="ECO:0000259" key="5">
    <source>
        <dbReference type="PROSITE" id="PS50977"/>
    </source>
</evidence>
<feature type="domain" description="HTH tetR-type" evidence="5">
    <location>
        <begin position="12"/>
        <end position="72"/>
    </location>
</feature>
<keyword evidence="3" id="KW-0804">Transcription</keyword>
<evidence type="ECO:0000256" key="3">
    <source>
        <dbReference type="ARBA" id="ARBA00023163"/>
    </source>
</evidence>
<keyword evidence="2 4" id="KW-0238">DNA-binding</keyword>
<evidence type="ECO:0000256" key="2">
    <source>
        <dbReference type="ARBA" id="ARBA00023125"/>
    </source>
</evidence>
<organism evidence="6 7">
    <name type="scientific">Desulfonema limicola</name>
    <dbReference type="NCBI Taxonomy" id="45656"/>
    <lineage>
        <taxon>Bacteria</taxon>
        <taxon>Pseudomonadati</taxon>
        <taxon>Thermodesulfobacteriota</taxon>
        <taxon>Desulfobacteria</taxon>
        <taxon>Desulfobacterales</taxon>
        <taxon>Desulfococcaceae</taxon>
        <taxon>Desulfonema</taxon>
    </lineage>
</organism>
<evidence type="ECO:0000313" key="7">
    <source>
        <dbReference type="Proteomes" id="UP000663720"/>
    </source>
</evidence>
<dbReference type="SUPFAM" id="SSF46689">
    <property type="entry name" value="Homeodomain-like"/>
    <property type="match status" value="1"/>
</dbReference>
<dbReference type="InterPro" id="IPR009057">
    <property type="entry name" value="Homeodomain-like_sf"/>
</dbReference>
<dbReference type="InterPro" id="IPR050624">
    <property type="entry name" value="HTH-type_Tx_Regulator"/>
</dbReference>
<dbReference type="EMBL" id="CP061799">
    <property type="protein sequence ID" value="QTA80439.1"/>
    <property type="molecule type" value="Genomic_DNA"/>
</dbReference>
<reference evidence="6" key="1">
    <citation type="journal article" date="2021" name="Microb. Physiol.">
        <title>Proteogenomic Insights into the Physiology of Marine, Sulfate-Reducing, Filamentous Desulfonema limicola and Desulfonema magnum.</title>
        <authorList>
            <person name="Schnaars V."/>
            <person name="Wohlbrand L."/>
            <person name="Scheve S."/>
            <person name="Hinrichs C."/>
            <person name="Reinhardt R."/>
            <person name="Rabus R."/>
        </authorList>
    </citation>
    <scope>NUCLEOTIDE SEQUENCE</scope>
    <source>
        <strain evidence="6">5ac10</strain>
    </source>
</reference>
<dbReference type="FunFam" id="1.10.10.60:FF:000141">
    <property type="entry name" value="TetR family transcriptional regulator"/>
    <property type="match status" value="1"/>
</dbReference>
<dbReference type="PANTHER" id="PTHR43479:SF11">
    <property type="entry name" value="ACREF_ENVCD OPERON REPRESSOR-RELATED"/>
    <property type="match status" value="1"/>
</dbReference>
<dbReference type="Pfam" id="PF00440">
    <property type="entry name" value="TetR_N"/>
    <property type="match status" value="1"/>
</dbReference>
<evidence type="ECO:0000256" key="1">
    <source>
        <dbReference type="ARBA" id="ARBA00023015"/>
    </source>
</evidence>
<dbReference type="Gene3D" id="1.10.10.60">
    <property type="entry name" value="Homeodomain-like"/>
    <property type="match status" value="1"/>
</dbReference>
<evidence type="ECO:0000313" key="6">
    <source>
        <dbReference type="EMBL" id="QTA80439.1"/>
    </source>
</evidence>
<dbReference type="InterPro" id="IPR036271">
    <property type="entry name" value="Tet_transcr_reg_TetR-rel_C_sf"/>
</dbReference>
<dbReference type="AlphaFoldDB" id="A0A975B7Z5"/>
<dbReference type="InterPro" id="IPR001647">
    <property type="entry name" value="HTH_TetR"/>
</dbReference>
<dbReference type="GO" id="GO:0045892">
    <property type="term" value="P:negative regulation of DNA-templated transcription"/>
    <property type="evidence" value="ECO:0007669"/>
    <property type="project" value="InterPro"/>
</dbReference>
<proteinExistence type="predicted"/>
<dbReference type="Pfam" id="PF08360">
    <property type="entry name" value="TetR_C_5"/>
    <property type="match status" value="1"/>
</dbReference>
<dbReference type="InterPro" id="IPR023772">
    <property type="entry name" value="DNA-bd_HTH_TetR-type_CS"/>
</dbReference>
<gene>
    <name evidence="6" type="ORF">dnl_27430</name>
</gene>